<dbReference type="GO" id="GO:0016787">
    <property type="term" value="F:hydrolase activity"/>
    <property type="evidence" value="ECO:0007669"/>
    <property type="project" value="UniProtKB-KW"/>
</dbReference>
<reference evidence="4" key="1">
    <citation type="journal article" date="2019" name="Int. J. Syst. Evol. Microbiol.">
        <title>The Global Catalogue of Microorganisms (GCM) 10K type strain sequencing project: providing services to taxonomists for standard genome sequencing and annotation.</title>
        <authorList>
            <consortium name="The Broad Institute Genomics Platform"/>
            <consortium name="The Broad Institute Genome Sequencing Center for Infectious Disease"/>
            <person name="Wu L."/>
            <person name="Ma J."/>
        </authorList>
    </citation>
    <scope>NUCLEOTIDE SEQUENCE [LARGE SCALE GENOMIC DNA]</scope>
    <source>
        <strain evidence="4">JCM 17024</strain>
    </source>
</reference>
<dbReference type="InterPro" id="IPR011234">
    <property type="entry name" value="Fumarylacetoacetase-like_C"/>
</dbReference>
<protein>
    <submittedName>
        <fullName evidence="3">Fumarylacetoacetate hydrolase family protein</fullName>
    </submittedName>
</protein>
<feature type="domain" description="Fumarylacetoacetase-like C-terminal" evidence="2">
    <location>
        <begin position="72"/>
        <end position="277"/>
    </location>
</feature>
<organism evidence="3 4">
    <name type="scientific">Microbacterium soli</name>
    <dbReference type="NCBI Taxonomy" id="446075"/>
    <lineage>
        <taxon>Bacteria</taxon>
        <taxon>Bacillati</taxon>
        <taxon>Actinomycetota</taxon>
        <taxon>Actinomycetes</taxon>
        <taxon>Micrococcales</taxon>
        <taxon>Microbacteriaceae</taxon>
        <taxon>Microbacterium</taxon>
    </lineage>
</organism>
<dbReference type="Proteomes" id="UP001501591">
    <property type="component" value="Unassembled WGS sequence"/>
</dbReference>
<name>A0ABP7NBX8_9MICO</name>
<sequence>MHLALVRVDDGEQFAVREDGEAGWCLLRSLGAEPRDLPEAVRAAAEVSATALASAPRERSVTLGAVARSARKILAVGLNYRSHVEETGMVRPDAPIIFVKYSSSVIGPTDAIRVDPSITTQVDYEAELAVVIGRSARRVSEADALAHVFGYAVANDVSARDLQAADSQISRSKSLDTFGPIGPWITTADAVPDPQSLTIRSFVDDEPRQDSTTSLMLYSVAELISYLSRTTTLEPGDVILTGTPKGVGLGFTPPRFLSPGSTVRCEVSSLGEISNPVLLDPSDELS</sequence>
<dbReference type="Gene3D" id="3.90.850.10">
    <property type="entry name" value="Fumarylacetoacetase-like, C-terminal domain"/>
    <property type="match status" value="1"/>
</dbReference>
<dbReference type="InterPro" id="IPR036663">
    <property type="entry name" value="Fumarylacetoacetase_C_sf"/>
</dbReference>
<evidence type="ECO:0000259" key="2">
    <source>
        <dbReference type="Pfam" id="PF01557"/>
    </source>
</evidence>
<dbReference type="Pfam" id="PF01557">
    <property type="entry name" value="FAA_hydrolase"/>
    <property type="match status" value="1"/>
</dbReference>
<evidence type="ECO:0000256" key="1">
    <source>
        <dbReference type="ARBA" id="ARBA00022723"/>
    </source>
</evidence>
<proteinExistence type="predicted"/>
<keyword evidence="4" id="KW-1185">Reference proteome</keyword>
<dbReference type="PANTHER" id="PTHR11820">
    <property type="entry name" value="ACYLPYRUVASE"/>
    <property type="match status" value="1"/>
</dbReference>
<dbReference type="EMBL" id="BAABCP010000001">
    <property type="protein sequence ID" value="GAA3941096.1"/>
    <property type="molecule type" value="Genomic_DNA"/>
</dbReference>
<comment type="caution">
    <text evidence="3">The sequence shown here is derived from an EMBL/GenBank/DDBJ whole genome shotgun (WGS) entry which is preliminary data.</text>
</comment>
<evidence type="ECO:0000313" key="4">
    <source>
        <dbReference type="Proteomes" id="UP001501591"/>
    </source>
</evidence>
<dbReference type="SUPFAM" id="SSF56529">
    <property type="entry name" value="FAH"/>
    <property type="match status" value="1"/>
</dbReference>
<keyword evidence="3" id="KW-0378">Hydrolase</keyword>
<evidence type="ECO:0000313" key="3">
    <source>
        <dbReference type="EMBL" id="GAA3941096.1"/>
    </source>
</evidence>
<gene>
    <name evidence="3" type="ORF">GCM10022383_18630</name>
</gene>
<keyword evidence="1" id="KW-0479">Metal-binding</keyword>
<accession>A0ABP7NBX8</accession>
<dbReference type="PANTHER" id="PTHR11820:SF7">
    <property type="entry name" value="ACYLPYRUVASE FAHD1, MITOCHONDRIAL"/>
    <property type="match status" value="1"/>
</dbReference>
<dbReference type="RefSeq" id="WP_344819282.1">
    <property type="nucleotide sequence ID" value="NZ_BAABCP010000001.1"/>
</dbReference>